<proteinExistence type="predicted"/>
<reference evidence="1 2" key="1">
    <citation type="submission" date="2018-09" db="EMBL/GenBank/DDBJ databases">
        <title>Isolation, diversity and antifungal activity of actinobacteria from wheat.</title>
        <authorList>
            <person name="Han C."/>
        </authorList>
    </citation>
    <scope>NUCLEOTIDE SEQUENCE [LARGE SCALE GENOMIC DNA]</scope>
    <source>
        <strain evidence="1 2">NEAU-YY265</strain>
    </source>
</reference>
<dbReference type="Proteomes" id="UP000284057">
    <property type="component" value="Unassembled WGS sequence"/>
</dbReference>
<dbReference type="AlphaFoldDB" id="A0A418KIU5"/>
<name>A0A418KIU5_9ACTN</name>
<evidence type="ECO:0000313" key="2">
    <source>
        <dbReference type="Proteomes" id="UP000284057"/>
    </source>
</evidence>
<keyword evidence="2" id="KW-1185">Reference proteome</keyword>
<dbReference type="RefSeq" id="WP_119662615.1">
    <property type="nucleotide sequence ID" value="NZ_QUAL01000385.1"/>
</dbReference>
<sequence>MTTDAHDRAAEILSNWLADEFDMPAEPGQCVSAVDQLAGARLLHVEADADRADADRLMVAVLDVALSLNPHRIEQARAGTVNTHAGQVPWRLLAALFDEVERQRPGVIETAFRIAREANR</sequence>
<accession>A0A418KIU5</accession>
<protein>
    <submittedName>
        <fullName evidence="1">Uncharacterized protein</fullName>
    </submittedName>
</protein>
<gene>
    <name evidence="1" type="ORF">DY240_26155</name>
</gene>
<dbReference type="EMBL" id="QUAL01000385">
    <property type="protein sequence ID" value="RIQ13236.1"/>
    <property type="molecule type" value="Genomic_DNA"/>
</dbReference>
<comment type="caution">
    <text evidence="1">The sequence shown here is derived from an EMBL/GenBank/DDBJ whole genome shotgun (WGS) entry which is preliminary data.</text>
</comment>
<organism evidence="1 2">
    <name type="scientific">Jiangella rhizosphaerae</name>
    <dbReference type="NCBI Taxonomy" id="2293569"/>
    <lineage>
        <taxon>Bacteria</taxon>
        <taxon>Bacillati</taxon>
        <taxon>Actinomycetota</taxon>
        <taxon>Actinomycetes</taxon>
        <taxon>Jiangellales</taxon>
        <taxon>Jiangellaceae</taxon>
        <taxon>Jiangella</taxon>
    </lineage>
</organism>
<evidence type="ECO:0000313" key="1">
    <source>
        <dbReference type="EMBL" id="RIQ13236.1"/>
    </source>
</evidence>